<accession>A0A5B7TRT1</accession>
<sequence>MKILSILESSNSEKRMAHQRFTTKYKANTPIQCLVYGSNFFYLAYYPYTNVGQHTRKANALTAHLVFADKKVNAEKTKRAVFCQRSDNNGQNAF</sequence>
<proteinExistence type="predicted"/>
<dbReference type="AlphaFoldDB" id="A0A5B7TRT1"/>
<gene>
    <name evidence="1" type="ORF">FF125_02175</name>
</gene>
<keyword evidence="2" id="KW-1185">Reference proteome</keyword>
<protein>
    <submittedName>
        <fullName evidence="1">Uncharacterized protein</fullName>
    </submittedName>
</protein>
<dbReference type="Proteomes" id="UP000306229">
    <property type="component" value="Chromosome"/>
</dbReference>
<evidence type="ECO:0000313" key="1">
    <source>
        <dbReference type="EMBL" id="QCX37302.1"/>
    </source>
</evidence>
<evidence type="ECO:0000313" key="2">
    <source>
        <dbReference type="Proteomes" id="UP000306229"/>
    </source>
</evidence>
<organism evidence="1 2">
    <name type="scientific">Aureibaculum algae</name>
    <dbReference type="NCBI Taxonomy" id="2584122"/>
    <lineage>
        <taxon>Bacteria</taxon>
        <taxon>Pseudomonadati</taxon>
        <taxon>Bacteroidota</taxon>
        <taxon>Flavobacteriia</taxon>
        <taxon>Flavobacteriales</taxon>
        <taxon>Flavobacteriaceae</taxon>
        <taxon>Aureibaculum</taxon>
    </lineage>
</organism>
<name>A0A5B7TRT1_9FLAO</name>
<dbReference type="KEGG" id="fbe:FF125_02175"/>
<dbReference type="RefSeq" id="WP_138948245.1">
    <property type="nucleotide sequence ID" value="NZ_CP040749.1"/>
</dbReference>
<reference evidence="1 2" key="1">
    <citation type="submission" date="2019-05" db="EMBL/GenBank/DDBJ databases">
        <title>Algicella ahnfeltiae gen. nov., sp. nov., a novel marine bacterium of the family Flavobacteriaceae isolated from a red alga.</title>
        <authorList>
            <person name="Nedashkovskaya O.I."/>
            <person name="Kukhlevskiy A.D."/>
            <person name="Kim S.-G."/>
            <person name="Zhukova N.V."/>
            <person name="Mikhailov V.V."/>
        </authorList>
    </citation>
    <scope>NUCLEOTIDE SEQUENCE [LARGE SCALE GENOMIC DNA]</scope>
    <source>
        <strain evidence="1 2">10Alg115</strain>
    </source>
</reference>
<dbReference type="EMBL" id="CP040749">
    <property type="protein sequence ID" value="QCX37302.1"/>
    <property type="molecule type" value="Genomic_DNA"/>
</dbReference>